<sequence length="104" mass="12176">MPYFDHRITNTYTETLNSLIRVMNRLGRGYSFEALRAKMHFTEGLTKERKPKYEKCDFLSDLDHYDMNYPSFDRMPPFGVVCESGELLGIDISTLIEKLEKGEL</sequence>
<organism evidence="2 3">
    <name type="scientific">Paenibacillus motobuensis</name>
    <dbReference type="NCBI Taxonomy" id="295324"/>
    <lineage>
        <taxon>Bacteria</taxon>
        <taxon>Bacillati</taxon>
        <taxon>Bacillota</taxon>
        <taxon>Bacilli</taxon>
        <taxon>Bacillales</taxon>
        <taxon>Paenibacillaceae</taxon>
        <taxon>Paenibacillus</taxon>
    </lineage>
</organism>
<dbReference type="Proteomes" id="UP001500340">
    <property type="component" value="Unassembled WGS sequence"/>
</dbReference>
<dbReference type="EMBL" id="BAAACX010000007">
    <property type="protein sequence ID" value="GAA0385337.1"/>
    <property type="molecule type" value="Genomic_DNA"/>
</dbReference>
<dbReference type="Pfam" id="PF01610">
    <property type="entry name" value="DDE_Tnp_ISL3"/>
    <property type="match status" value="1"/>
</dbReference>
<accession>A0ABP3HZ52</accession>
<evidence type="ECO:0000259" key="1">
    <source>
        <dbReference type="Pfam" id="PF01610"/>
    </source>
</evidence>
<protein>
    <recommendedName>
        <fullName evidence="1">Transposase IS204/IS1001/IS1096/IS1165 DDE domain-containing protein</fullName>
    </recommendedName>
</protein>
<keyword evidence="3" id="KW-1185">Reference proteome</keyword>
<proteinExistence type="predicted"/>
<name>A0ABP3HZ52_9BACL</name>
<feature type="domain" description="Transposase IS204/IS1001/IS1096/IS1165 DDE" evidence="1">
    <location>
        <begin position="3"/>
        <end position="38"/>
    </location>
</feature>
<evidence type="ECO:0000313" key="3">
    <source>
        <dbReference type="Proteomes" id="UP001500340"/>
    </source>
</evidence>
<reference evidence="3" key="1">
    <citation type="journal article" date="2019" name="Int. J. Syst. Evol. Microbiol.">
        <title>The Global Catalogue of Microorganisms (GCM) 10K type strain sequencing project: providing services to taxonomists for standard genome sequencing and annotation.</title>
        <authorList>
            <consortium name="The Broad Institute Genomics Platform"/>
            <consortium name="The Broad Institute Genome Sequencing Center for Infectious Disease"/>
            <person name="Wu L."/>
            <person name="Ma J."/>
        </authorList>
    </citation>
    <scope>NUCLEOTIDE SEQUENCE [LARGE SCALE GENOMIC DNA]</scope>
    <source>
        <strain evidence="3">JCM 12774</strain>
    </source>
</reference>
<evidence type="ECO:0000313" key="2">
    <source>
        <dbReference type="EMBL" id="GAA0385337.1"/>
    </source>
</evidence>
<gene>
    <name evidence="2" type="ORF">GCM10008933_15540</name>
</gene>
<dbReference type="RefSeq" id="WP_379338029.1">
    <property type="nucleotide sequence ID" value="NZ_JBHTLZ010000008.1"/>
</dbReference>
<comment type="caution">
    <text evidence="2">The sequence shown here is derived from an EMBL/GenBank/DDBJ whole genome shotgun (WGS) entry which is preliminary data.</text>
</comment>
<dbReference type="InterPro" id="IPR002560">
    <property type="entry name" value="Transposase_DDE"/>
</dbReference>